<organism evidence="8 9">
    <name type="scientific">Pyxicephalus adspersus</name>
    <name type="common">African bullfrog</name>
    <dbReference type="NCBI Taxonomy" id="30357"/>
    <lineage>
        <taxon>Eukaryota</taxon>
        <taxon>Metazoa</taxon>
        <taxon>Chordata</taxon>
        <taxon>Craniata</taxon>
        <taxon>Vertebrata</taxon>
        <taxon>Euteleostomi</taxon>
        <taxon>Amphibia</taxon>
        <taxon>Batrachia</taxon>
        <taxon>Anura</taxon>
        <taxon>Neobatrachia</taxon>
        <taxon>Ranoidea</taxon>
        <taxon>Pyxicephalidae</taxon>
        <taxon>Pyxicephalinae</taxon>
        <taxon>Pyxicephalus</taxon>
    </lineage>
</organism>
<protein>
    <recommendedName>
        <fullName evidence="6">Transmembrane channel-like protein</fullName>
    </recommendedName>
</protein>
<evidence type="ECO:0000313" key="8">
    <source>
        <dbReference type="EMBL" id="DBA20306.1"/>
    </source>
</evidence>
<evidence type="ECO:0000313" key="9">
    <source>
        <dbReference type="Proteomes" id="UP001181693"/>
    </source>
</evidence>
<accession>A0AAV2ZUI2</accession>
<dbReference type="InterPro" id="IPR012496">
    <property type="entry name" value="TMC_dom"/>
</dbReference>
<proteinExistence type="inferred from homology"/>
<feature type="transmembrane region" description="Helical" evidence="6">
    <location>
        <begin position="214"/>
        <end position="241"/>
    </location>
</feature>
<evidence type="ECO:0000256" key="1">
    <source>
        <dbReference type="ARBA" id="ARBA00004141"/>
    </source>
</evidence>
<feature type="transmembrane region" description="Helical" evidence="6">
    <location>
        <begin position="392"/>
        <end position="417"/>
    </location>
</feature>
<dbReference type="Pfam" id="PF07810">
    <property type="entry name" value="TMC"/>
    <property type="match status" value="1"/>
</dbReference>
<feature type="transmembrane region" description="Helical" evidence="6">
    <location>
        <begin position="56"/>
        <end position="78"/>
    </location>
</feature>
<evidence type="ECO:0000256" key="4">
    <source>
        <dbReference type="ARBA" id="ARBA00022989"/>
    </source>
</evidence>
<comment type="subcellular location">
    <subcellularLocation>
        <location evidence="1 6">Membrane</location>
        <topology evidence="1 6">Multi-pass membrane protein</topology>
    </subcellularLocation>
</comment>
<dbReference type="AlphaFoldDB" id="A0AAV2ZUI2"/>
<keyword evidence="5 6" id="KW-0472">Membrane</keyword>
<dbReference type="EMBL" id="DYDO01000008">
    <property type="protein sequence ID" value="DBA20306.1"/>
    <property type="molecule type" value="Genomic_DNA"/>
</dbReference>
<feature type="transmembrane region" description="Helical" evidence="6">
    <location>
        <begin position="512"/>
        <end position="529"/>
    </location>
</feature>
<gene>
    <name evidence="8" type="ORF">GDO54_016013</name>
</gene>
<dbReference type="InterPro" id="IPR038900">
    <property type="entry name" value="TMC"/>
</dbReference>
<comment type="caution">
    <text evidence="8">The sequence shown here is derived from an EMBL/GenBank/DDBJ whole genome shotgun (WGS) entry which is preliminary data.</text>
</comment>
<comment type="similarity">
    <text evidence="2 6">Belongs to the TMC family.</text>
</comment>
<reference evidence="8" key="1">
    <citation type="thesis" date="2020" institute="ProQuest LLC" country="789 East Eisenhower Parkway, Ann Arbor, MI, USA">
        <title>Comparative Genomics and Chromosome Evolution.</title>
        <authorList>
            <person name="Mudd A.B."/>
        </authorList>
    </citation>
    <scope>NUCLEOTIDE SEQUENCE</scope>
    <source>
        <strain evidence="8">1538</strain>
        <tissue evidence="8">Blood</tissue>
    </source>
</reference>
<keyword evidence="9" id="KW-1185">Reference proteome</keyword>
<feature type="transmembrane region" description="Helical" evidence="6">
    <location>
        <begin position="127"/>
        <end position="146"/>
    </location>
</feature>
<feature type="transmembrane region" description="Helical" evidence="6">
    <location>
        <begin position="438"/>
        <end position="463"/>
    </location>
</feature>
<feature type="transmembrane region" description="Helical" evidence="6">
    <location>
        <begin position="261"/>
        <end position="285"/>
    </location>
</feature>
<feature type="domain" description="TMC" evidence="7">
    <location>
        <begin position="330"/>
        <end position="436"/>
    </location>
</feature>
<keyword evidence="3 6" id="KW-0812">Transmembrane</keyword>
<dbReference type="PANTHER" id="PTHR23302:SF5">
    <property type="entry name" value="TRANSMEMBRANE CHANNEL-LIKE PROTEIN 5"/>
    <property type="match status" value="1"/>
</dbReference>
<dbReference type="GO" id="GO:0008381">
    <property type="term" value="F:mechanosensitive monoatomic ion channel activity"/>
    <property type="evidence" value="ECO:0007669"/>
    <property type="project" value="TreeGrafter"/>
</dbReference>
<dbReference type="GO" id="GO:0005886">
    <property type="term" value="C:plasma membrane"/>
    <property type="evidence" value="ECO:0007669"/>
    <property type="project" value="InterPro"/>
</dbReference>
<dbReference type="PANTHER" id="PTHR23302">
    <property type="entry name" value="TRANSMEMBRANE CHANNEL-RELATED"/>
    <property type="match status" value="1"/>
</dbReference>
<evidence type="ECO:0000256" key="2">
    <source>
        <dbReference type="ARBA" id="ARBA00006510"/>
    </source>
</evidence>
<feature type="transmembrane region" description="Helical" evidence="6">
    <location>
        <begin position="297"/>
        <end position="320"/>
    </location>
</feature>
<evidence type="ECO:0000256" key="5">
    <source>
        <dbReference type="ARBA" id="ARBA00023136"/>
    </source>
</evidence>
<evidence type="ECO:0000256" key="3">
    <source>
        <dbReference type="ARBA" id="ARBA00022692"/>
    </source>
</evidence>
<sequence>MNCCSGCLYSIQLSFRRFKQAASDVFEMLGLWHSTLKVIEGKFGSSILSYFVFLKWLLLFNIFSFIVNFSFITIPQFVDMPLNNLSFSGLELLTGAGYFEKTVLYYGFYTNDTIRKEANLAPYNMQLAYIFTIGLYLSTCFLILLFSMAKSFRKNFINPASFTGNAAKLLCSWDFSINNEKAVKLKKKYLSTQIKETLSEALLKKIKLPTSQKLARLAIHSVTWIISIGLAVGCCAGVYFLCVHVEGSTQNSSLNELTKQAATLLVPVVVSLINLILPLVYAMFGLVEKFKYPHHEIYVVIIRNILLKISIVGILCYYWLQKIAESNLECWESYVGQDIYRLVVIDFLFVLLGSFFGEFLRHIIGTCCCKKLGIPEFDIARNVLDLIYAQTLAWIGIFFSPLLPLIQMIKLFIIFYVKRVSLMMNCIPPRTAWRASQMTTVFIFLLFFPSFAGVLCVIGVIVWRRIPSKTCGPFRNLLSPYESIDNWMDQITFFENAKWVVWIYHNLVESVLFFYILTIIVLIISYLYWQIVQGRRIMVKHLFEQIANEGKDKKFLIQELHKAQKPNSQSIHEDQDMQLVNVALSLPIESRRESTLALIMRARQQADLEEESPPMIRKMPNNIRTMAQPNMAGQQAERDTEHPNYIAEPLGAIKVVTKVNERSLYEKDQPRHNERSSNVMEMVMRARQQAEYEEQ</sequence>
<evidence type="ECO:0000259" key="7">
    <source>
        <dbReference type="Pfam" id="PF07810"/>
    </source>
</evidence>
<evidence type="ECO:0000256" key="6">
    <source>
        <dbReference type="RuleBase" id="RU310713"/>
    </source>
</evidence>
<name>A0AAV2ZUI2_PYXAD</name>
<keyword evidence="4 6" id="KW-1133">Transmembrane helix</keyword>
<dbReference type="Proteomes" id="UP001181693">
    <property type="component" value="Unassembled WGS sequence"/>
</dbReference>